<sequence length="45" mass="4994">MVWQVFGETGVSMGYLLRSNGNIDTYCSHLEPSHMNMSIRSGSSL</sequence>
<evidence type="ECO:0000313" key="1">
    <source>
        <dbReference type="EMBL" id="MBM7036516.1"/>
    </source>
</evidence>
<name>A0ABS2HIP2_9VIBR</name>
<organism evidence="1 2">
    <name type="scientific">Vibrio ulleungensis</name>
    <dbReference type="NCBI Taxonomy" id="2807619"/>
    <lineage>
        <taxon>Bacteria</taxon>
        <taxon>Pseudomonadati</taxon>
        <taxon>Pseudomonadota</taxon>
        <taxon>Gammaproteobacteria</taxon>
        <taxon>Vibrionales</taxon>
        <taxon>Vibrionaceae</taxon>
        <taxon>Vibrio</taxon>
    </lineage>
</organism>
<reference evidence="1 2" key="1">
    <citation type="submission" date="2021-02" db="EMBL/GenBank/DDBJ databases">
        <authorList>
            <person name="Park J.-S."/>
        </authorList>
    </citation>
    <scope>NUCLEOTIDE SEQUENCE [LARGE SCALE GENOMIC DNA]</scope>
    <source>
        <strain evidence="1 2">188UL20-2</strain>
    </source>
</reference>
<proteinExistence type="predicted"/>
<gene>
    <name evidence="1" type="ORF">JQC93_08850</name>
</gene>
<evidence type="ECO:0000313" key="2">
    <source>
        <dbReference type="Proteomes" id="UP000809621"/>
    </source>
</evidence>
<protein>
    <submittedName>
        <fullName evidence="1">Uncharacterized protein</fullName>
    </submittedName>
</protein>
<comment type="caution">
    <text evidence="1">The sequence shown here is derived from an EMBL/GenBank/DDBJ whole genome shotgun (WGS) entry which is preliminary data.</text>
</comment>
<dbReference type="Proteomes" id="UP000809621">
    <property type="component" value="Unassembled WGS sequence"/>
</dbReference>
<accession>A0ABS2HIP2</accession>
<dbReference type="EMBL" id="JAFEUM010000003">
    <property type="protein sequence ID" value="MBM7036516.1"/>
    <property type="molecule type" value="Genomic_DNA"/>
</dbReference>
<dbReference type="RefSeq" id="WP_205158100.1">
    <property type="nucleotide sequence ID" value="NZ_JAFEUM010000003.1"/>
</dbReference>
<keyword evidence="2" id="KW-1185">Reference proteome</keyword>